<organism evidence="1 2">
    <name type="scientific">Nostoc favosum CHAB5714</name>
    <dbReference type="NCBI Taxonomy" id="2780399"/>
    <lineage>
        <taxon>Bacteria</taxon>
        <taxon>Bacillati</taxon>
        <taxon>Cyanobacteriota</taxon>
        <taxon>Cyanophyceae</taxon>
        <taxon>Nostocales</taxon>
        <taxon>Nostocaceae</taxon>
        <taxon>Nostoc</taxon>
        <taxon>Nostoc favosum</taxon>
    </lineage>
</organism>
<sequence>MTSIDFGTLITTIFVDERIAAEGVLETVKYSHIYADKGFISADWLFPRCLRRASPTLVARFYRIWTLTRENQHLQHSDDLKRFISRVRQRVEGVFHEIHAYWS</sequence>
<proteinExistence type="predicted"/>
<evidence type="ECO:0000313" key="2">
    <source>
        <dbReference type="Proteomes" id="UP001199525"/>
    </source>
</evidence>
<evidence type="ECO:0008006" key="3">
    <source>
        <dbReference type="Google" id="ProtNLM"/>
    </source>
</evidence>
<comment type="caution">
    <text evidence="1">The sequence shown here is derived from an EMBL/GenBank/DDBJ whole genome shotgun (WGS) entry which is preliminary data.</text>
</comment>
<evidence type="ECO:0000313" key="1">
    <source>
        <dbReference type="EMBL" id="MCC5599001.1"/>
    </source>
</evidence>
<dbReference type="EMBL" id="JAIVFQ010000006">
    <property type="protein sequence ID" value="MCC5599001.1"/>
    <property type="molecule type" value="Genomic_DNA"/>
</dbReference>
<accession>A0ABS8I4V3</accession>
<name>A0ABS8I4V3_9NOSO</name>
<reference evidence="1 2" key="1">
    <citation type="journal article" date="2021" name="Microorganisms">
        <title>Genome Evolution of Filamentous Cyanobacterium Nostoc Species: From Facultative Symbiosis to Free Living.</title>
        <authorList>
            <person name="Huo D."/>
            <person name="Li H."/>
            <person name="Cai F."/>
            <person name="Guo X."/>
            <person name="Qiao Z."/>
            <person name="Wang W."/>
            <person name="Yu G."/>
            <person name="Li R."/>
        </authorList>
    </citation>
    <scope>NUCLEOTIDE SEQUENCE [LARGE SCALE GENOMIC DNA]</scope>
    <source>
        <strain evidence="1 2">CHAB 5714</strain>
    </source>
</reference>
<protein>
    <recommendedName>
        <fullName evidence="3">Transposase</fullName>
    </recommendedName>
</protein>
<dbReference type="Proteomes" id="UP001199525">
    <property type="component" value="Unassembled WGS sequence"/>
</dbReference>
<gene>
    <name evidence="1" type="ORF">LC586_07175</name>
</gene>
<keyword evidence="2" id="KW-1185">Reference proteome</keyword>